<evidence type="ECO:0000313" key="1">
    <source>
        <dbReference type="EMBL" id="VEL29073.1"/>
    </source>
</evidence>
<dbReference type="Proteomes" id="UP000784294">
    <property type="component" value="Unassembled WGS sequence"/>
</dbReference>
<accession>A0A448X676</accession>
<name>A0A448X676_9PLAT</name>
<organism evidence="1 2">
    <name type="scientific">Protopolystoma xenopodis</name>
    <dbReference type="NCBI Taxonomy" id="117903"/>
    <lineage>
        <taxon>Eukaryota</taxon>
        <taxon>Metazoa</taxon>
        <taxon>Spiralia</taxon>
        <taxon>Lophotrochozoa</taxon>
        <taxon>Platyhelminthes</taxon>
        <taxon>Monogenea</taxon>
        <taxon>Polyopisthocotylea</taxon>
        <taxon>Polystomatidea</taxon>
        <taxon>Polystomatidae</taxon>
        <taxon>Protopolystoma</taxon>
    </lineage>
</organism>
<proteinExistence type="predicted"/>
<sequence>MPTDPLAAQRLRLLTNVQAAFTSIDDGLFSALGHRTQPVADNTASATCSKAETVGTTTTASVSIAITNTNQVTVEANSLNSDASSNAGTSACVGASAGGGSGSGTTAIGSIFTSASTNLCPSGAPPMPPDEWFVPPETSIIGLLLDKVSLFSFSRCDKLFFHIS</sequence>
<evidence type="ECO:0000313" key="2">
    <source>
        <dbReference type="Proteomes" id="UP000784294"/>
    </source>
</evidence>
<comment type="caution">
    <text evidence="1">The sequence shown here is derived from an EMBL/GenBank/DDBJ whole genome shotgun (WGS) entry which is preliminary data.</text>
</comment>
<gene>
    <name evidence="1" type="ORF">PXEA_LOCUS22513</name>
</gene>
<dbReference type="EMBL" id="CAAALY010100085">
    <property type="protein sequence ID" value="VEL29073.1"/>
    <property type="molecule type" value="Genomic_DNA"/>
</dbReference>
<protein>
    <submittedName>
        <fullName evidence="1">Uncharacterized protein</fullName>
    </submittedName>
</protein>
<keyword evidence="2" id="KW-1185">Reference proteome</keyword>
<dbReference type="AlphaFoldDB" id="A0A448X676"/>
<reference evidence="1" key="1">
    <citation type="submission" date="2018-11" db="EMBL/GenBank/DDBJ databases">
        <authorList>
            <consortium name="Pathogen Informatics"/>
        </authorList>
    </citation>
    <scope>NUCLEOTIDE SEQUENCE</scope>
</reference>